<comment type="caution">
    <text evidence="2">The sequence shown here is derived from an EMBL/GenBank/DDBJ whole genome shotgun (WGS) entry which is preliminary data.</text>
</comment>
<feature type="region of interest" description="Disordered" evidence="1">
    <location>
        <begin position="1"/>
        <end position="45"/>
    </location>
</feature>
<dbReference type="OrthoDB" id="2436500at2759"/>
<feature type="compositionally biased region" description="Polar residues" evidence="1">
    <location>
        <begin position="1"/>
        <end position="24"/>
    </location>
</feature>
<gene>
    <name evidence="2" type="ORF">C2G38_2232278</name>
</gene>
<dbReference type="AlphaFoldDB" id="A0A397TX47"/>
<name>A0A397TX47_9GLOM</name>
<organism evidence="2 3">
    <name type="scientific">Gigaspora rosea</name>
    <dbReference type="NCBI Taxonomy" id="44941"/>
    <lineage>
        <taxon>Eukaryota</taxon>
        <taxon>Fungi</taxon>
        <taxon>Fungi incertae sedis</taxon>
        <taxon>Mucoromycota</taxon>
        <taxon>Glomeromycotina</taxon>
        <taxon>Glomeromycetes</taxon>
        <taxon>Diversisporales</taxon>
        <taxon>Gigasporaceae</taxon>
        <taxon>Gigaspora</taxon>
    </lineage>
</organism>
<keyword evidence="3" id="KW-1185">Reference proteome</keyword>
<feature type="compositionally biased region" description="Acidic residues" evidence="1">
    <location>
        <begin position="25"/>
        <end position="44"/>
    </location>
</feature>
<accession>A0A397TX47</accession>
<dbReference type="EMBL" id="QKWP01003428">
    <property type="protein sequence ID" value="RIB00959.1"/>
    <property type="molecule type" value="Genomic_DNA"/>
</dbReference>
<dbReference type="Proteomes" id="UP000266673">
    <property type="component" value="Unassembled WGS sequence"/>
</dbReference>
<protein>
    <submittedName>
        <fullName evidence="2">Uncharacterized protein</fullName>
    </submittedName>
</protein>
<sequence length="85" mass="9680">MYESTSTTFLLNPSKNVPSTLTVQDTDDESNYFDNTDDDNDENDITLWSSISDEDDSDENNLSGLESNNTYELQECPIWEEIGEL</sequence>
<evidence type="ECO:0000313" key="3">
    <source>
        <dbReference type="Proteomes" id="UP000266673"/>
    </source>
</evidence>
<evidence type="ECO:0000256" key="1">
    <source>
        <dbReference type="SAM" id="MobiDB-lite"/>
    </source>
</evidence>
<proteinExistence type="predicted"/>
<evidence type="ECO:0000313" key="2">
    <source>
        <dbReference type="EMBL" id="RIB00959.1"/>
    </source>
</evidence>
<reference evidence="2 3" key="1">
    <citation type="submission" date="2018-06" db="EMBL/GenBank/DDBJ databases">
        <title>Comparative genomics reveals the genomic features of Rhizophagus irregularis, R. cerebriforme, R. diaphanum and Gigaspora rosea, and their symbiotic lifestyle signature.</title>
        <authorList>
            <person name="Morin E."/>
            <person name="San Clemente H."/>
            <person name="Chen E.C.H."/>
            <person name="De La Providencia I."/>
            <person name="Hainaut M."/>
            <person name="Kuo A."/>
            <person name="Kohler A."/>
            <person name="Murat C."/>
            <person name="Tang N."/>
            <person name="Roy S."/>
            <person name="Loubradou J."/>
            <person name="Henrissat B."/>
            <person name="Grigoriev I.V."/>
            <person name="Corradi N."/>
            <person name="Roux C."/>
            <person name="Martin F.M."/>
        </authorList>
    </citation>
    <scope>NUCLEOTIDE SEQUENCE [LARGE SCALE GENOMIC DNA]</scope>
    <source>
        <strain evidence="2 3">DAOM 194757</strain>
    </source>
</reference>